<evidence type="ECO:0000256" key="1">
    <source>
        <dbReference type="ARBA" id="ARBA00004141"/>
    </source>
</evidence>
<evidence type="ECO:0000313" key="5">
    <source>
        <dbReference type="EMBL" id="WWD19988.1"/>
    </source>
</evidence>
<dbReference type="GO" id="GO:0022857">
    <property type="term" value="F:transmembrane transporter activity"/>
    <property type="evidence" value="ECO:0007669"/>
    <property type="project" value="TreeGrafter"/>
</dbReference>
<dbReference type="Proteomes" id="UP000322225">
    <property type="component" value="Chromosome 8"/>
</dbReference>
<dbReference type="AlphaFoldDB" id="A0A5M6BNS5"/>
<dbReference type="SUPFAM" id="SSF103473">
    <property type="entry name" value="MFS general substrate transporter"/>
    <property type="match status" value="1"/>
</dbReference>
<keyword evidence="4" id="KW-0472">Membrane</keyword>
<dbReference type="PANTHER" id="PTHR23502">
    <property type="entry name" value="MAJOR FACILITATOR SUPERFAMILY"/>
    <property type="match status" value="1"/>
</dbReference>
<comment type="subcellular location">
    <subcellularLocation>
        <location evidence="1">Membrane</location>
        <topology evidence="1">Multi-pass membrane protein</topology>
    </subcellularLocation>
</comment>
<gene>
    <name evidence="5" type="ORF">CI109_104461</name>
</gene>
<evidence type="ECO:0000256" key="2">
    <source>
        <dbReference type="ARBA" id="ARBA00022692"/>
    </source>
</evidence>
<keyword evidence="3" id="KW-1133">Transmembrane helix</keyword>
<accession>A0A5M6BNS5</accession>
<protein>
    <submittedName>
        <fullName evidence="5">Uncharacterized protein</fullName>
    </submittedName>
</protein>
<dbReference type="OrthoDB" id="2568992at2759"/>
<reference evidence="5" key="2">
    <citation type="submission" date="2024-01" db="EMBL/GenBank/DDBJ databases">
        <title>Comparative genomics of Cryptococcus and Kwoniella reveals pathogenesis evolution and contrasting modes of karyotype evolution via chromosome fusion or intercentromeric recombination.</title>
        <authorList>
            <person name="Coelho M.A."/>
            <person name="David-Palma M."/>
            <person name="Shea T."/>
            <person name="Bowers K."/>
            <person name="McGinley-Smith S."/>
            <person name="Mohammad A.W."/>
            <person name="Gnirke A."/>
            <person name="Yurkov A.M."/>
            <person name="Nowrousian M."/>
            <person name="Sun S."/>
            <person name="Cuomo C.A."/>
            <person name="Heitman J."/>
        </authorList>
    </citation>
    <scope>NUCLEOTIDE SEQUENCE</scope>
    <source>
        <strain evidence="5">CBS 12478</strain>
    </source>
</reference>
<keyword evidence="6" id="KW-1185">Reference proteome</keyword>
<dbReference type="GO" id="GO:0005886">
    <property type="term" value="C:plasma membrane"/>
    <property type="evidence" value="ECO:0007669"/>
    <property type="project" value="TreeGrafter"/>
</dbReference>
<proteinExistence type="predicted"/>
<organism evidence="5 6">
    <name type="scientific">Kwoniella shandongensis</name>
    <dbReference type="NCBI Taxonomy" id="1734106"/>
    <lineage>
        <taxon>Eukaryota</taxon>
        <taxon>Fungi</taxon>
        <taxon>Dikarya</taxon>
        <taxon>Basidiomycota</taxon>
        <taxon>Agaricomycotina</taxon>
        <taxon>Tremellomycetes</taxon>
        <taxon>Tremellales</taxon>
        <taxon>Cryptococcaceae</taxon>
        <taxon>Kwoniella</taxon>
    </lineage>
</organism>
<sequence length="130" mass="14118">MSVSEDREIPGTVRLFAETGELLRSEVELIPKPSHDPADPLNWSRTRKNIVLACVVFYTFASVLTVTVLYSIYVPLTEVTGLTLDQVLIGSGYSYWAIGFAVIVVQPVSIAIGKRPVIVILSLAGALLSI</sequence>
<dbReference type="KEGG" id="ksn:43592602"/>
<evidence type="ECO:0000256" key="4">
    <source>
        <dbReference type="ARBA" id="ARBA00023136"/>
    </source>
</evidence>
<name>A0A5M6BNS5_9TREE</name>
<keyword evidence="2" id="KW-0812">Transmembrane</keyword>
<dbReference type="GeneID" id="43592602"/>
<reference evidence="5" key="1">
    <citation type="submission" date="2017-08" db="EMBL/GenBank/DDBJ databases">
        <authorList>
            <person name="Cuomo C."/>
            <person name="Billmyre B."/>
            <person name="Heitman J."/>
        </authorList>
    </citation>
    <scope>NUCLEOTIDE SEQUENCE</scope>
    <source>
        <strain evidence="5">CBS 12478</strain>
    </source>
</reference>
<dbReference type="RefSeq" id="XP_031857291.1">
    <property type="nucleotide sequence ID" value="XM_032008430.1"/>
</dbReference>
<dbReference type="InterPro" id="IPR036259">
    <property type="entry name" value="MFS_trans_sf"/>
</dbReference>
<evidence type="ECO:0000313" key="6">
    <source>
        <dbReference type="Proteomes" id="UP000322225"/>
    </source>
</evidence>
<evidence type="ECO:0000256" key="3">
    <source>
        <dbReference type="ARBA" id="ARBA00022989"/>
    </source>
</evidence>
<dbReference type="EMBL" id="CP144058">
    <property type="protein sequence ID" value="WWD19988.1"/>
    <property type="molecule type" value="Genomic_DNA"/>
</dbReference>
<dbReference type="PANTHER" id="PTHR23502:SF30">
    <property type="entry name" value="TRANSPORTER, PUTATIVE (AFU_ORTHOLOGUE AFUA_8G04702)-RELATED"/>
    <property type="match status" value="1"/>
</dbReference>